<gene>
    <name evidence="3" type="ORF">KDA10_02540</name>
</gene>
<evidence type="ECO:0000313" key="4">
    <source>
        <dbReference type="Proteomes" id="UP000714817"/>
    </source>
</evidence>
<dbReference type="SUPFAM" id="SSF56601">
    <property type="entry name" value="beta-lactamase/transpeptidase-like"/>
    <property type="match status" value="1"/>
</dbReference>
<feature type="transmembrane region" description="Helical" evidence="1">
    <location>
        <begin position="30"/>
        <end position="52"/>
    </location>
</feature>
<dbReference type="PANTHER" id="PTHR35333:SF3">
    <property type="entry name" value="BETA-LACTAMASE-TYPE TRANSPEPTIDASE FOLD CONTAINING PROTEIN"/>
    <property type="match status" value="1"/>
</dbReference>
<dbReference type="InterPro" id="IPR012338">
    <property type="entry name" value="Beta-lactam/transpept-like"/>
</dbReference>
<keyword evidence="1" id="KW-0472">Membrane</keyword>
<proteinExistence type="predicted"/>
<sequence length="426" mass="48106">MHKCLFKYKVLWDERDSQHFFEYIQKVQFFLSHLLWGLAGFFLAGCLFLVGFKAIENRAGILAFFYSNFQELSVSYFSADFQSLPYAELIYVSDNMPSEVSRGWFAAQSFLDFYRDQVQTLSNDSFVIIGEDFNNDNTIEPSLETVPKPFSPEPLTQFHEGLNGGVNNKELFEELVEEIQQAQGVFGLYIKDLSSGSEYKYNADESFFGASLYKVPVAVSVLKQIEDRTISLEDEVSYLRIDFYGGTGSINTYPYGTRFTVKELLDLLLKQSDNVAQNMLVRYIGLSKIEEGFSNISGNPGSIFFEENITTPVEVGSIFEHLFLQIIGSNKNYYLGNDGSSTIIKTMFNTYFDDRISSGLNSGLSFSHKIGSWGNTGSWHDCGIVYDSSQIEARAVVCLMSKNTTYAEFVSVAEKVGNYLSNIIAR</sequence>
<dbReference type="InterPro" id="IPR000871">
    <property type="entry name" value="Beta-lactam_class-A"/>
</dbReference>
<evidence type="ECO:0000259" key="2">
    <source>
        <dbReference type="Pfam" id="PF13354"/>
    </source>
</evidence>
<organism evidence="3 4">
    <name type="scientific">candidate division WWE3 bacterium</name>
    <dbReference type="NCBI Taxonomy" id="2053526"/>
    <lineage>
        <taxon>Bacteria</taxon>
        <taxon>Katanobacteria</taxon>
    </lineage>
</organism>
<reference evidence="3" key="1">
    <citation type="submission" date="2020-04" db="EMBL/GenBank/DDBJ databases">
        <authorList>
            <person name="Zhang T."/>
        </authorList>
    </citation>
    <scope>NUCLEOTIDE SEQUENCE</scope>
    <source>
        <strain evidence="3">HKST-UBA80</strain>
    </source>
</reference>
<dbReference type="Gene3D" id="3.40.710.10">
    <property type="entry name" value="DD-peptidase/beta-lactamase superfamily"/>
    <property type="match status" value="1"/>
</dbReference>
<comment type="caution">
    <text evidence="3">The sequence shown here is derived from an EMBL/GenBank/DDBJ whole genome shotgun (WGS) entry which is preliminary data.</text>
</comment>
<dbReference type="AlphaFoldDB" id="A0A955E0R4"/>
<dbReference type="EMBL" id="JAGQNY010000008">
    <property type="protein sequence ID" value="MCA9302215.1"/>
    <property type="molecule type" value="Genomic_DNA"/>
</dbReference>
<name>A0A955E0R4_UNCKA</name>
<evidence type="ECO:0000256" key="1">
    <source>
        <dbReference type="SAM" id="Phobius"/>
    </source>
</evidence>
<dbReference type="Pfam" id="PF13354">
    <property type="entry name" value="Beta-lactamase2"/>
    <property type="match status" value="1"/>
</dbReference>
<dbReference type="InterPro" id="IPR045155">
    <property type="entry name" value="Beta-lactam_cat"/>
</dbReference>
<keyword evidence="1" id="KW-0812">Transmembrane</keyword>
<dbReference type="GO" id="GO:0008800">
    <property type="term" value="F:beta-lactamase activity"/>
    <property type="evidence" value="ECO:0007669"/>
    <property type="project" value="InterPro"/>
</dbReference>
<dbReference type="PANTHER" id="PTHR35333">
    <property type="entry name" value="BETA-LACTAMASE"/>
    <property type="match status" value="1"/>
</dbReference>
<accession>A0A955E0R4</accession>
<dbReference type="Proteomes" id="UP000714817">
    <property type="component" value="Unassembled WGS sequence"/>
</dbReference>
<protein>
    <submittedName>
        <fullName evidence="3">Serine hydrolase</fullName>
    </submittedName>
</protein>
<evidence type="ECO:0000313" key="3">
    <source>
        <dbReference type="EMBL" id="MCA9302215.1"/>
    </source>
</evidence>
<dbReference type="GO" id="GO:0046677">
    <property type="term" value="P:response to antibiotic"/>
    <property type="evidence" value="ECO:0007669"/>
    <property type="project" value="InterPro"/>
</dbReference>
<keyword evidence="1" id="KW-1133">Transmembrane helix</keyword>
<keyword evidence="3" id="KW-0378">Hydrolase</keyword>
<dbReference type="GO" id="GO:0030655">
    <property type="term" value="P:beta-lactam antibiotic catabolic process"/>
    <property type="evidence" value="ECO:0007669"/>
    <property type="project" value="InterPro"/>
</dbReference>
<reference evidence="3" key="2">
    <citation type="journal article" date="2021" name="Microbiome">
        <title>Successional dynamics and alternative stable states in a saline activated sludge microbial community over 9 years.</title>
        <authorList>
            <person name="Wang Y."/>
            <person name="Ye J."/>
            <person name="Ju F."/>
            <person name="Liu L."/>
            <person name="Boyd J.A."/>
            <person name="Deng Y."/>
            <person name="Parks D.H."/>
            <person name="Jiang X."/>
            <person name="Yin X."/>
            <person name="Woodcroft B.J."/>
            <person name="Tyson G.W."/>
            <person name="Hugenholtz P."/>
            <person name="Polz M.F."/>
            <person name="Zhang T."/>
        </authorList>
    </citation>
    <scope>NUCLEOTIDE SEQUENCE</scope>
    <source>
        <strain evidence="3">HKST-UBA80</strain>
    </source>
</reference>
<feature type="domain" description="Beta-lactamase class A catalytic" evidence="2">
    <location>
        <begin position="187"/>
        <end position="388"/>
    </location>
</feature>